<dbReference type="Pfam" id="PF01370">
    <property type="entry name" value="Epimerase"/>
    <property type="match status" value="1"/>
</dbReference>
<dbReference type="STRING" id="314256.OG2516_15454"/>
<gene>
    <name evidence="2" type="ORF">OG2516_15454</name>
</gene>
<sequence>MERVLVTGATGFLGGALARTLRAEGRRVIATGRDPADLAAARTAEAVARLRRARETVLTLARWRPTISFARGLETVTWT</sequence>
<reference evidence="2 3" key="1">
    <citation type="journal article" date="2010" name="J. Bacteriol.">
        <title>Genome sequences of Oceanicola granulosus HTCC2516(T) and Oceanicola batsensis HTCC2597(TDelta).</title>
        <authorList>
            <person name="Thrash J.C."/>
            <person name="Cho J.C."/>
            <person name="Vergin K.L."/>
            <person name="Giovannoni S.J."/>
        </authorList>
    </citation>
    <scope>NUCLEOTIDE SEQUENCE [LARGE SCALE GENOMIC DNA]</scope>
    <source>
        <strain evidence="3">ATCC BAA-861 / DSM 15982 / KCTC 12143 / HTCC2516</strain>
    </source>
</reference>
<dbReference type="AlphaFoldDB" id="Q2CFC2"/>
<dbReference type="SUPFAM" id="SSF51735">
    <property type="entry name" value="NAD(P)-binding Rossmann-fold domains"/>
    <property type="match status" value="1"/>
</dbReference>
<feature type="domain" description="NAD-dependent epimerase/dehydratase" evidence="1">
    <location>
        <begin position="4"/>
        <end position="46"/>
    </location>
</feature>
<protein>
    <recommendedName>
        <fullName evidence="1">NAD-dependent epimerase/dehydratase domain-containing protein</fullName>
    </recommendedName>
</protein>
<proteinExistence type="predicted"/>
<dbReference type="Gene3D" id="3.40.50.720">
    <property type="entry name" value="NAD(P)-binding Rossmann-like Domain"/>
    <property type="match status" value="1"/>
</dbReference>
<dbReference type="InterPro" id="IPR001509">
    <property type="entry name" value="Epimerase_deHydtase"/>
</dbReference>
<dbReference type="HOGENOM" id="CLU_2602536_0_0_5"/>
<evidence type="ECO:0000313" key="2">
    <source>
        <dbReference type="EMBL" id="EAR51373.1"/>
    </source>
</evidence>
<dbReference type="InterPro" id="IPR036291">
    <property type="entry name" value="NAD(P)-bd_dom_sf"/>
</dbReference>
<evidence type="ECO:0000259" key="1">
    <source>
        <dbReference type="Pfam" id="PF01370"/>
    </source>
</evidence>
<dbReference type="RefSeq" id="WP_007256605.1">
    <property type="nucleotide sequence ID" value="NZ_CH724108.1"/>
</dbReference>
<name>Q2CFC2_OCEGH</name>
<keyword evidence="3" id="KW-1185">Reference proteome</keyword>
<comment type="caution">
    <text evidence="2">The sequence shown here is derived from an EMBL/GenBank/DDBJ whole genome shotgun (WGS) entry which is preliminary data.</text>
</comment>
<dbReference type="Proteomes" id="UP000003635">
    <property type="component" value="Unassembled WGS sequence"/>
</dbReference>
<accession>Q2CFC2</accession>
<dbReference type="EMBL" id="AAOT01000013">
    <property type="protein sequence ID" value="EAR51373.1"/>
    <property type="molecule type" value="Genomic_DNA"/>
</dbReference>
<evidence type="ECO:0000313" key="3">
    <source>
        <dbReference type="Proteomes" id="UP000003635"/>
    </source>
</evidence>
<organism evidence="2 3">
    <name type="scientific">Oceanicola granulosus (strain ATCC BAA-861 / DSM 15982 / KCTC 12143 / HTCC2516)</name>
    <dbReference type="NCBI Taxonomy" id="314256"/>
    <lineage>
        <taxon>Bacteria</taxon>
        <taxon>Pseudomonadati</taxon>
        <taxon>Pseudomonadota</taxon>
        <taxon>Alphaproteobacteria</taxon>
        <taxon>Rhodobacterales</taxon>
        <taxon>Roseobacteraceae</taxon>
        <taxon>Oceanicola</taxon>
    </lineage>
</organism>